<evidence type="ECO:0000256" key="4">
    <source>
        <dbReference type="ARBA" id="ARBA00022692"/>
    </source>
</evidence>
<dbReference type="AlphaFoldDB" id="A0A347VNK6"/>
<evidence type="ECO:0000313" key="9">
    <source>
        <dbReference type="EMBL" id="MWV69947.1"/>
    </source>
</evidence>
<dbReference type="PANTHER" id="PTHR13285:SF18">
    <property type="entry name" value="PROTEIN-CYSTEINE N-PALMITOYLTRANSFERASE RASP"/>
    <property type="match status" value="1"/>
</dbReference>
<evidence type="ECO:0000313" key="10">
    <source>
        <dbReference type="EMBL" id="TLD92378.1"/>
    </source>
</evidence>
<comment type="caution">
    <text evidence="10">The sequence shown here is derived from an EMBL/GenBank/DDBJ whole genome shotgun (WGS) entry which is preliminary data.</text>
</comment>
<dbReference type="GO" id="GO:0016746">
    <property type="term" value="F:acyltransferase activity"/>
    <property type="evidence" value="ECO:0007669"/>
    <property type="project" value="UniProtKB-KW"/>
</dbReference>
<evidence type="ECO:0000256" key="3">
    <source>
        <dbReference type="ARBA" id="ARBA00022475"/>
    </source>
</evidence>
<evidence type="ECO:0000256" key="7">
    <source>
        <dbReference type="PIRNR" id="PIRNR016636"/>
    </source>
</evidence>
<feature type="transmembrane region" description="Helical" evidence="8">
    <location>
        <begin position="71"/>
        <end position="91"/>
    </location>
</feature>
<reference evidence="10 11" key="2">
    <citation type="journal article" date="2016" name="Infect. Immun.">
        <title>Helicobacter saguini, a Novel Helicobacter Isolated from Cotton-Top Tamarins with Ulcerative Colitis, Has Proinflammatory Properties and Induces Typhlocolitis and Dysplasia in Gnotobiotic IL-10-/- Mice.</title>
        <authorList>
            <person name="Shen Z."/>
            <person name="Mannion A."/>
            <person name="Whary M.T."/>
            <person name="Muthupalani S."/>
            <person name="Sheh A."/>
            <person name="Feng Y."/>
            <person name="Gong G."/>
            <person name="Vandamme P."/>
            <person name="Holcombe H.R."/>
            <person name="Paster B.J."/>
            <person name="Fox J.G."/>
        </authorList>
    </citation>
    <scope>NUCLEOTIDE SEQUENCE [LARGE SCALE GENOMIC DNA]</scope>
    <source>
        <strain evidence="10 11">MIT 97-6194</strain>
    </source>
</reference>
<feature type="transmembrane region" description="Helical" evidence="8">
    <location>
        <begin position="349"/>
        <end position="370"/>
    </location>
</feature>
<dbReference type="RefSeq" id="WP_034571268.1">
    <property type="nucleotide sequence ID" value="NZ_JRMP02000020.1"/>
</dbReference>
<evidence type="ECO:0000256" key="1">
    <source>
        <dbReference type="ARBA" id="ARBA00004651"/>
    </source>
</evidence>
<comment type="subcellular location">
    <subcellularLocation>
        <location evidence="1">Cell membrane</location>
        <topology evidence="1">Multi-pass membrane protein</topology>
    </subcellularLocation>
</comment>
<evidence type="ECO:0000256" key="2">
    <source>
        <dbReference type="ARBA" id="ARBA00010323"/>
    </source>
</evidence>
<dbReference type="EMBL" id="JRMP02000020">
    <property type="protein sequence ID" value="TLD92378.1"/>
    <property type="molecule type" value="Genomic_DNA"/>
</dbReference>
<dbReference type="PIRSF" id="PIRSF500217">
    <property type="entry name" value="AlgI"/>
    <property type="match status" value="1"/>
</dbReference>
<keyword evidence="4 8" id="KW-0812">Transmembrane</keyword>
<name>A0A347VNK6_9HELI</name>
<dbReference type="OrthoDB" id="139172at2"/>
<feature type="transmembrane region" description="Helical" evidence="8">
    <location>
        <begin position="433"/>
        <end position="455"/>
    </location>
</feature>
<keyword evidence="11" id="KW-1185">Reference proteome</keyword>
<feature type="transmembrane region" description="Helical" evidence="8">
    <location>
        <begin position="299"/>
        <end position="317"/>
    </location>
</feature>
<reference evidence="10" key="3">
    <citation type="submission" date="2018-04" db="EMBL/GenBank/DDBJ databases">
        <authorList>
            <person name="Sheh A."/>
            <person name="Shen Z."/>
            <person name="Mannion A.J."/>
            <person name="Fox J.G."/>
        </authorList>
    </citation>
    <scope>NUCLEOTIDE SEQUENCE</scope>
    <source>
        <strain evidence="10">MIT 97-6194</strain>
    </source>
</reference>
<proteinExistence type="inferred from homology"/>
<evidence type="ECO:0000256" key="5">
    <source>
        <dbReference type="ARBA" id="ARBA00022989"/>
    </source>
</evidence>
<dbReference type="InterPro" id="IPR051085">
    <property type="entry name" value="MB_O-acyltransferase"/>
</dbReference>
<feature type="transmembrane region" description="Helical" evidence="8">
    <location>
        <begin position="6"/>
        <end position="23"/>
    </location>
</feature>
<dbReference type="PIRSF" id="PIRSF016636">
    <property type="entry name" value="AlgI_DltB"/>
    <property type="match status" value="1"/>
</dbReference>
<dbReference type="Pfam" id="PF03062">
    <property type="entry name" value="MBOAT"/>
    <property type="match status" value="1"/>
</dbReference>
<dbReference type="GO" id="GO:0042121">
    <property type="term" value="P:alginic acid biosynthetic process"/>
    <property type="evidence" value="ECO:0007669"/>
    <property type="project" value="InterPro"/>
</dbReference>
<dbReference type="GO" id="GO:0005886">
    <property type="term" value="C:plasma membrane"/>
    <property type="evidence" value="ECO:0007669"/>
    <property type="project" value="UniProtKB-SubCell"/>
</dbReference>
<keyword evidence="3 7" id="KW-1003">Cell membrane</keyword>
<evidence type="ECO:0000313" key="12">
    <source>
        <dbReference type="Proteomes" id="UP000477070"/>
    </source>
</evidence>
<reference evidence="9 12" key="4">
    <citation type="submission" date="2019-12" db="EMBL/GenBank/DDBJ databases">
        <title>Multi-Generational Helicobacter saguini Isolates.</title>
        <authorList>
            <person name="Mannion A."/>
            <person name="Shen Z."/>
            <person name="Fox J.G."/>
        </authorList>
    </citation>
    <scope>NUCLEOTIDE SEQUENCE [LARGE SCALE GENOMIC DNA]</scope>
    <source>
        <strain evidence="9">16-048</strain>
        <strain evidence="12">16-048 (F4)</strain>
    </source>
</reference>
<feature type="transmembrane region" description="Helical" evidence="8">
    <location>
        <begin position="103"/>
        <end position="129"/>
    </location>
</feature>
<dbReference type="Proteomes" id="UP000029714">
    <property type="component" value="Unassembled WGS sequence"/>
</dbReference>
<keyword evidence="5 8" id="KW-1133">Transmembrane helix</keyword>
<comment type="similarity">
    <text evidence="2 7">Belongs to the membrane-bound acyltransferase family.</text>
</comment>
<feature type="transmembrane region" description="Helical" evidence="8">
    <location>
        <begin position="149"/>
        <end position="171"/>
    </location>
</feature>
<dbReference type="EMBL" id="QBIU01000001">
    <property type="protein sequence ID" value="MWV69947.1"/>
    <property type="molecule type" value="Genomic_DNA"/>
</dbReference>
<protein>
    <submittedName>
        <fullName evidence="10">MBOAT family protein</fullName>
    </submittedName>
</protein>
<dbReference type="InterPro" id="IPR004299">
    <property type="entry name" value="MBOAT_fam"/>
</dbReference>
<reference evidence="10 11" key="1">
    <citation type="journal article" date="2014" name="Genome Announc.">
        <title>Draft genome sequences of eight enterohepatic helicobacter species isolated from both laboratory and wild rodents.</title>
        <authorList>
            <person name="Sheh A."/>
            <person name="Shen Z."/>
            <person name="Fox J.G."/>
        </authorList>
    </citation>
    <scope>NUCLEOTIDE SEQUENCE [LARGE SCALE GENOMIC DNA]</scope>
    <source>
        <strain evidence="10 11">MIT 97-6194</strain>
    </source>
</reference>
<keyword evidence="6 7" id="KW-0472">Membrane</keyword>
<dbReference type="InterPro" id="IPR028362">
    <property type="entry name" value="AlgI"/>
</dbReference>
<feature type="transmembrane region" description="Helical" evidence="8">
    <location>
        <begin position="238"/>
        <end position="256"/>
    </location>
</feature>
<evidence type="ECO:0000256" key="8">
    <source>
        <dbReference type="SAM" id="Phobius"/>
    </source>
</evidence>
<gene>
    <name evidence="9" type="ORF">DCO61_08025</name>
    <name evidence="10" type="ORF">LS64_010320</name>
</gene>
<feature type="transmembrane region" description="Helical" evidence="8">
    <location>
        <begin position="35"/>
        <end position="65"/>
    </location>
</feature>
<feature type="transmembrane region" description="Helical" evidence="8">
    <location>
        <begin position="183"/>
        <end position="205"/>
    </location>
</feature>
<dbReference type="PANTHER" id="PTHR13285">
    <property type="entry name" value="ACYLTRANSFERASE"/>
    <property type="match status" value="1"/>
</dbReference>
<dbReference type="STRING" id="1548018.LS64_05050"/>
<evidence type="ECO:0000313" key="11">
    <source>
        <dbReference type="Proteomes" id="UP000029714"/>
    </source>
</evidence>
<keyword evidence="7" id="KW-0012">Acyltransferase</keyword>
<dbReference type="Proteomes" id="UP000477070">
    <property type="component" value="Unassembled WGS sequence"/>
</dbReference>
<accession>A0A347VNK6</accession>
<feature type="transmembrane region" description="Helical" evidence="8">
    <location>
        <begin position="396"/>
        <end position="412"/>
    </location>
</feature>
<evidence type="ECO:0000256" key="6">
    <source>
        <dbReference type="ARBA" id="ARBA00023136"/>
    </source>
</evidence>
<feature type="transmembrane region" description="Helical" evidence="8">
    <location>
        <begin position="323"/>
        <end position="342"/>
    </location>
</feature>
<dbReference type="InterPro" id="IPR024194">
    <property type="entry name" value="Ac/AlaTfrase_AlgI/DltB"/>
</dbReference>
<sequence>MIYFSPEFAIVLLIFVCAYWWIFRHYGVKAQNSSILIFNYVILIWINPYFALVVGLYTLVIYLFSRLLYRFDYGIILLFCVSILVLILSFFKYFSSIKDSVIAIFAFVGLDFLADFIIFPLGISFYTFASITYLSEVYKNRKLENLKDLATYLSFFPTFISGPIMKSSFFFTQLHEYRIFSKMELIFVLIIFGLTKKVLFASYLQGFSDNILQNPADFSVISLLLGIYAYGLRLYCDFSGYVDLVSAFALMLGFHLPQNFNMPYAARNIRDFWGRWHITLSHFIRDFIYIPLGGNKRGFFLTQVFILISFAISGIWHGNSLNFLIWGLLHGVGLVVFNIFRFYKFSISLPYLSSFLTINFVMFAWVFFYFESFSDAIFYLESFYFNVAMPVSDNEVTILLILILAFLLYPFLKDIERKISIFLTKIPFIIQPFIFSFFLILIIGFSPSGIPNFIYAGF</sequence>
<organism evidence="10 11">
    <name type="scientific">Helicobacter saguini</name>
    <dbReference type="NCBI Taxonomy" id="1548018"/>
    <lineage>
        <taxon>Bacteria</taxon>
        <taxon>Pseudomonadati</taxon>
        <taxon>Campylobacterota</taxon>
        <taxon>Epsilonproteobacteria</taxon>
        <taxon>Campylobacterales</taxon>
        <taxon>Helicobacteraceae</taxon>
        <taxon>Helicobacter</taxon>
    </lineage>
</organism>
<keyword evidence="7" id="KW-0808">Transferase</keyword>